<reference evidence="2" key="1">
    <citation type="submission" date="2020-05" db="EMBL/GenBank/DDBJ databases">
        <authorList>
            <person name="Chiriac C."/>
            <person name="Salcher M."/>
            <person name="Ghai R."/>
            <person name="Kavagutti S V."/>
        </authorList>
    </citation>
    <scope>NUCLEOTIDE SEQUENCE</scope>
</reference>
<dbReference type="AlphaFoldDB" id="A0A6J6SR93"/>
<feature type="compositionally biased region" description="Low complexity" evidence="1">
    <location>
        <begin position="186"/>
        <end position="201"/>
    </location>
</feature>
<feature type="compositionally biased region" description="Low complexity" evidence="1">
    <location>
        <begin position="147"/>
        <end position="165"/>
    </location>
</feature>
<feature type="region of interest" description="Disordered" evidence="1">
    <location>
        <begin position="145"/>
        <end position="201"/>
    </location>
</feature>
<proteinExistence type="predicted"/>
<gene>
    <name evidence="2" type="ORF">UFOPK2766_00800</name>
    <name evidence="3" type="ORF">UFOPK3519_00550</name>
</gene>
<protein>
    <submittedName>
        <fullName evidence="2">Unannotated protein</fullName>
    </submittedName>
</protein>
<organism evidence="2">
    <name type="scientific">freshwater metagenome</name>
    <dbReference type="NCBI Taxonomy" id="449393"/>
    <lineage>
        <taxon>unclassified sequences</taxon>
        <taxon>metagenomes</taxon>
        <taxon>ecological metagenomes</taxon>
    </lineage>
</organism>
<dbReference type="EMBL" id="CAFBMG010000029">
    <property type="protein sequence ID" value="CAB4895474.1"/>
    <property type="molecule type" value="Genomic_DNA"/>
</dbReference>
<sequence length="201" mass="21639">MSALQVEFTQNLVGISSFSQRFLATLFRLVGEASLVFSKKVLRSNPEPENPGVVASSGSSAAPLKFDMVHISQYLSNHENQRFESFQTENLSDPTSSLSRPLEPIHINERQPDAGRSANAKAVATRERNGAMRGVSHVGHRIEFTRSTAGSHSAGSCAARSGSAGRVTACRRTSGEKAPNRGFDASAKSTFPSRFSSSHSR</sequence>
<accession>A0A6J6SR93</accession>
<evidence type="ECO:0000313" key="3">
    <source>
        <dbReference type="EMBL" id="CAB4895474.1"/>
    </source>
</evidence>
<dbReference type="EMBL" id="CAEZYU010000028">
    <property type="protein sequence ID" value="CAB4737536.1"/>
    <property type="molecule type" value="Genomic_DNA"/>
</dbReference>
<name>A0A6J6SR93_9ZZZZ</name>
<evidence type="ECO:0000256" key="1">
    <source>
        <dbReference type="SAM" id="MobiDB-lite"/>
    </source>
</evidence>
<evidence type="ECO:0000313" key="2">
    <source>
        <dbReference type="EMBL" id="CAB4737536.1"/>
    </source>
</evidence>